<keyword evidence="2" id="KW-1185">Reference proteome</keyword>
<evidence type="ECO:0000313" key="1">
    <source>
        <dbReference type="EMBL" id="AYB29981.1"/>
    </source>
</evidence>
<sequence length="86" mass="10089">MEYGERNRLRLALEFPPVKFKLTKYLRNRTLSRVYAVVGKRAGLKIPPFTFDPTKLSVKTAAAQLFLLFYLYFPFQTKLENDTILN</sequence>
<dbReference type="AlphaFoldDB" id="A0A385SHP9"/>
<protein>
    <submittedName>
        <fullName evidence="1">Uncharacterized protein</fullName>
    </submittedName>
</protein>
<organism evidence="1 2">
    <name type="scientific">Chryseolinea soli</name>
    <dbReference type="NCBI Taxonomy" id="2321403"/>
    <lineage>
        <taxon>Bacteria</taxon>
        <taxon>Pseudomonadati</taxon>
        <taxon>Bacteroidota</taxon>
        <taxon>Cytophagia</taxon>
        <taxon>Cytophagales</taxon>
        <taxon>Fulvivirgaceae</taxon>
        <taxon>Chryseolinea</taxon>
    </lineage>
</organism>
<gene>
    <name evidence="1" type="ORF">D4L85_05030</name>
</gene>
<name>A0A385SHP9_9BACT</name>
<evidence type="ECO:0000313" key="2">
    <source>
        <dbReference type="Proteomes" id="UP000266183"/>
    </source>
</evidence>
<reference evidence="2" key="1">
    <citation type="submission" date="2018-09" db="EMBL/GenBank/DDBJ databases">
        <title>Chryseolinea sp. KIS68-18 isolated from soil.</title>
        <authorList>
            <person name="Weon H.-Y."/>
            <person name="Kwon S.-W."/>
            <person name="Lee S.A."/>
        </authorList>
    </citation>
    <scope>NUCLEOTIDE SEQUENCE [LARGE SCALE GENOMIC DNA]</scope>
    <source>
        <strain evidence="2">KIS68-18</strain>
    </source>
</reference>
<dbReference type="KEGG" id="chk:D4L85_05030"/>
<dbReference type="EMBL" id="CP032382">
    <property type="protein sequence ID" value="AYB29981.1"/>
    <property type="molecule type" value="Genomic_DNA"/>
</dbReference>
<accession>A0A385SHP9</accession>
<proteinExistence type="predicted"/>
<dbReference type="Proteomes" id="UP000266183">
    <property type="component" value="Chromosome"/>
</dbReference>